<dbReference type="Gene3D" id="3.40.50.300">
    <property type="entry name" value="P-loop containing nucleotide triphosphate hydrolases"/>
    <property type="match status" value="1"/>
</dbReference>
<evidence type="ECO:0000313" key="13">
    <source>
        <dbReference type="EMBL" id="RLM86566.1"/>
    </source>
</evidence>
<dbReference type="SUPFAM" id="SSF52540">
    <property type="entry name" value="P-loop containing nucleoside triphosphate hydrolases"/>
    <property type="match status" value="1"/>
</dbReference>
<dbReference type="InterPro" id="IPR002182">
    <property type="entry name" value="NB-ARC"/>
</dbReference>
<keyword evidence="5" id="KW-0611">Plant defense</keyword>
<proteinExistence type="inferred from homology"/>
<feature type="domain" description="NB-ARC" evidence="8">
    <location>
        <begin position="108"/>
        <end position="263"/>
    </location>
</feature>
<keyword evidence="3" id="KW-0677">Repeat</keyword>
<dbReference type="SUPFAM" id="SSF52058">
    <property type="entry name" value="L domain-like"/>
    <property type="match status" value="1"/>
</dbReference>
<evidence type="ECO:0000256" key="6">
    <source>
        <dbReference type="ARBA" id="ARBA00023054"/>
    </source>
</evidence>
<dbReference type="Gene3D" id="1.10.8.430">
    <property type="entry name" value="Helical domain of apoptotic protease-activating factors"/>
    <property type="match status" value="1"/>
</dbReference>
<dbReference type="Gene3D" id="3.80.10.10">
    <property type="entry name" value="Ribonuclease Inhibitor"/>
    <property type="match status" value="2"/>
</dbReference>
<dbReference type="InterPro" id="IPR001611">
    <property type="entry name" value="Leu-rich_rpt"/>
</dbReference>
<evidence type="ECO:0000256" key="2">
    <source>
        <dbReference type="ARBA" id="ARBA00022614"/>
    </source>
</evidence>
<evidence type="ECO:0000256" key="3">
    <source>
        <dbReference type="ARBA" id="ARBA00022737"/>
    </source>
</evidence>
<dbReference type="Proteomes" id="UP000275267">
    <property type="component" value="Unassembled WGS sequence"/>
</dbReference>
<evidence type="ECO:0000259" key="8">
    <source>
        <dbReference type="Pfam" id="PF00931"/>
    </source>
</evidence>
<dbReference type="GO" id="GO:0043531">
    <property type="term" value="F:ADP binding"/>
    <property type="evidence" value="ECO:0007669"/>
    <property type="project" value="InterPro"/>
</dbReference>
<protein>
    <submittedName>
        <fullName evidence="13">Uncharacterized protein</fullName>
    </submittedName>
</protein>
<dbReference type="OrthoDB" id="660555at2759"/>
<feature type="region of interest" description="Disordered" evidence="7">
    <location>
        <begin position="1151"/>
        <end position="1174"/>
    </location>
</feature>
<evidence type="ECO:0000259" key="11">
    <source>
        <dbReference type="Pfam" id="PF23559"/>
    </source>
</evidence>
<comment type="caution">
    <text evidence="13">The sequence shown here is derived from an EMBL/GenBank/DDBJ whole genome shotgun (WGS) entry which is preliminary data.</text>
</comment>
<dbReference type="Pfam" id="PF23598">
    <property type="entry name" value="LRR_14"/>
    <property type="match status" value="1"/>
</dbReference>
<feature type="domain" description="DUF220" evidence="9">
    <location>
        <begin position="1031"/>
        <end position="1101"/>
    </location>
</feature>
<dbReference type="EMBL" id="PQIB02000011">
    <property type="protein sequence ID" value="RLM86566.1"/>
    <property type="molecule type" value="Genomic_DNA"/>
</dbReference>
<feature type="domain" description="Disease resistance protein winged helix" evidence="11">
    <location>
        <begin position="337"/>
        <end position="411"/>
    </location>
</feature>
<dbReference type="InterPro" id="IPR041118">
    <property type="entry name" value="Rx_N"/>
</dbReference>
<dbReference type="InterPro" id="IPR055414">
    <property type="entry name" value="LRR_R13L4/SHOC2-like"/>
</dbReference>
<evidence type="ECO:0000259" key="9">
    <source>
        <dbReference type="Pfam" id="PF02713"/>
    </source>
</evidence>
<evidence type="ECO:0000256" key="1">
    <source>
        <dbReference type="ARBA" id="ARBA00008894"/>
    </source>
</evidence>
<keyword evidence="14" id="KW-1185">Reference proteome</keyword>
<dbReference type="InterPro" id="IPR032675">
    <property type="entry name" value="LRR_dom_sf"/>
</dbReference>
<dbReference type="AlphaFoldDB" id="A0A3L6QT26"/>
<dbReference type="InterPro" id="IPR042197">
    <property type="entry name" value="Apaf_helical"/>
</dbReference>
<accession>A0A3L6QT26</accession>
<evidence type="ECO:0000259" key="12">
    <source>
        <dbReference type="Pfam" id="PF23598"/>
    </source>
</evidence>
<dbReference type="GO" id="GO:0051707">
    <property type="term" value="P:response to other organism"/>
    <property type="evidence" value="ECO:0007669"/>
    <property type="project" value="UniProtKB-ARBA"/>
</dbReference>
<keyword evidence="4" id="KW-0547">Nucleotide-binding</keyword>
<reference evidence="14" key="1">
    <citation type="journal article" date="2019" name="Nat. Commun.">
        <title>The genome of broomcorn millet.</title>
        <authorList>
            <person name="Zou C."/>
            <person name="Miki D."/>
            <person name="Li D."/>
            <person name="Tang Q."/>
            <person name="Xiao L."/>
            <person name="Rajput S."/>
            <person name="Deng P."/>
            <person name="Jia W."/>
            <person name="Huang R."/>
            <person name="Zhang M."/>
            <person name="Sun Y."/>
            <person name="Hu J."/>
            <person name="Fu X."/>
            <person name="Schnable P.S."/>
            <person name="Li F."/>
            <person name="Zhang H."/>
            <person name="Feng B."/>
            <person name="Zhu X."/>
            <person name="Liu R."/>
            <person name="Schnable J.C."/>
            <person name="Zhu J.-K."/>
            <person name="Zhang H."/>
        </authorList>
    </citation>
    <scope>NUCLEOTIDE SEQUENCE [LARGE SCALE GENOMIC DNA]</scope>
</reference>
<evidence type="ECO:0000256" key="7">
    <source>
        <dbReference type="SAM" id="MobiDB-lite"/>
    </source>
</evidence>
<dbReference type="Pfam" id="PF00931">
    <property type="entry name" value="NB-ARC"/>
    <property type="match status" value="1"/>
</dbReference>
<organism evidence="13 14">
    <name type="scientific">Panicum miliaceum</name>
    <name type="common">Proso millet</name>
    <name type="synonym">Broomcorn millet</name>
    <dbReference type="NCBI Taxonomy" id="4540"/>
    <lineage>
        <taxon>Eukaryota</taxon>
        <taxon>Viridiplantae</taxon>
        <taxon>Streptophyta</taxon>
        <taxon>Embryophyta</taxon>
        <taxon>Tracheophyta</taxon>
        <taxon>Spermatophyta</taxon>
        <taxon>Magnoliopsida</taxon>
        <taxon>Liliopsida</taxon>
        <taxon>Poales</taxon>
        <taxon>Poaceae</taxon>
        <taxon>PACMAD clade</taxon>
        <taxon>Panicoideae</taxon>
        <taxon>Panicodae</taxon>
        <taxon>Paniceae</taxon>
        <taxon>Panicinae</taxon>
        <taxon>Panicum</taxon>
        <taxon>Panicum sect. Panicum</taxon>
    </lineage>
</organism>
<feature type="domain" description="Disease resistance N-terminal" evidence="10">
    <location>
        <begin position="25"/>
        <end position="95"/>
    </location>
</feature>
<gene>
    <name evidence="13" type="ORF">C2845_PM04G15330</name>
</gene>
<dbReference type="PANTHER" id="PTHR31385">
    <property type="entry name" value="PUTATIVE (DUF220)-RELATED"/>
    <property type="match status" value="1"/>
</dbReference>
<evidence type="ECO:0000256" key="5">
    <source>
        <dbReference type="ARBA" id="ARBA00022821"/>
    </source>
</evidence>
<keyword evidence="6" id="KW-0175">Coiled coil</keyword>
<evidence type="ECO:0000259" key="10">
    <source>
        <dbReference type="Pfam" id="PF18052"/>
    </source>
</evidence>
<evidence type="ECO:0000256" key="4">
    <source>
        <dbReference type="ARBA" id="ARBA00022741"/>
    </source>
</evidence>
<dbReference type="Pfam" id="PF23559">
    <property type="entry name" value="WHD_DRP"/>
    <property type="match status" value="1"/>
</dbReference>
<name>A0A3L6QT26_PANMI</name>
<dbReference type="InterPro" id="IPR058922">
    <property type="entry name" value="WHD_DRP"/>
</dbReference>
<dbReference type="Pfam" id="PF18052">
    <property type="entry name" value="Rx_N"/>
    <property type="match status" value="1"/>
</dbReference>
<feature type="domain" description="Disease resistance R13L4/SHOC-2-like LRR" evidence="12">
    <location>
        <begin position="458"/>
        <end position="666"/>
    </location>
</feature>
<comment type="similarity">
    <text evidence="1">Belongs to the disease resistance NB-LRR family.</text>
</comment>
<dbReference type="GO" id="GO:0006952">
    <property type="term" value="P:defense response"/>
    <property type="evidence" value="ECO:0007669"/>
    <property type="project" value="UniProtKB-KW"/>
</dbReference>
<dbReference type="PRINTS" id="PR00364">
    <property type="entry name" value="DISEASERSIST"/>
</dbReference>
<dbReference type="PANTHER" id="PTHR31385:SF1">
    <property type="entry name" value="PUTATIVE (DUF220)-RELATED"/>
    <property type="match status" value="1"/>
</dbReference>
<dbReference type="STRING" id="4540.A0A3L6QT26"/>
<keyword evidence="2" id="KW-0433">Leucine-rich repeat</keyword>
<dbReference type="InterPro" id="IPR027417">
    <property type="entry name" value="P-loop_NTPase"/>
</dbReference>
<dbReference type="Pfam" id="PF02713">
    <property type="entry name" value="DUF220"/>
    <property type="match status" value="1"/>
</dbReference>
<dbReference type="Pfam" id="PF00560">
    <property type="entry name" value="LRR_1"/>
    <property type="match status" value="1"/>
</dbReference>
<dbReference type="InterPro" id="IPR003863">
    <property type="entry name" value="DUF220"/>
</dbReference>
<evidence type="ECO:0000313" key="14">
    <source>
        <dbReference type="Proteomes" id="UP000275267"/>
    </source>
</evidence>
<sequence length="1200" mass="135936">MVGPEMLVAAAVNQVARKINEVIGAAQGEVKLCCSFSDDLESIKDTLLYLEGLLKNAENNSFGSERANLRHWLGQIKCLAYDIEDIVDGYYSSKEQYEGSSYAQKINVKELTIISIVGPVGLGKTSLAQLIFNDTRAETFKFRIWVHVSMGNINLERIGRDIVLQTTERIEGSMQMQSIKNAVQDILNRYSCLIVLDSLWGKDEEVNELKQMLLTGRKTESKIIVTTHSSKVAELISTVPPYKLSVLSEDDCSSIFSQRAMTGHNDPLFREYGEEIVRRCKGIPVVANFLGSVVNAQRQRREIWKAAKDKDMWKIEEDYPENRILPLFPSFKIIYYRYVIDKKKLIQQWIALDMIESRHGTLPLDVTAEKYIDELKDIYFLQVVERPQINEGISNNSDEMLCMDNLAHDLARSVAGEDILVILDAKNERCNRNYDYRYAQVSASSLQLVDSKAWPSKARSLIFKTSGAELQHISEVLSVNKYLRVLDLSGCSVKELPAPVFQLKQLRYLDASTLSITDLPPQISGFHKLQTLDLSETEVKELPAFIGNLKMLKYLNLQGCQKLQQLNNLDLLHELQYLNLSCCPEVRRFPASLENLRKLRFLNLSECSKLPTLPDELLQSFSSFSSIVDLNLSGFEFRVLPDFFGNICSLQFLNLSKCSKLELLPQSFGQLAYLKGLNLSSCCDLKLPESFEYLTSLQSLNLSHCPSVEYLPSSFDKLSNLEYLNLSQCVGLKALPKSFSNHKKLQIEVFGCQDCVVRSCSQSFGSWQSHQWSQQVEEVGTSSAISDITLEEPANRDKEEGISASDVDEVDYPRNNMKKKLAFAYHMDEQKSEEPEFINKHMIVVYNVQWVQPRALGFLMGDGSRQEPAVWRIADGLPQKPALGFYSFWQIPDKIQNSLKVHFGRFLKKDAAGHGMNAEMSSEMGKASCTAAAPEVSLDRQLQAWRNNASWTDEPPEIMVTVPEGSLCNLNLRFKAGLPPDAVYNIIIDPENKRVFKNIKEVISRKVLLDEGSRQVVEVEQAAIWKFLWWSGILSVHVFVDQSRKNHTVKFKQGRTGFMRKFEGCWRIEPIFVDKEVCLPLHPCTLEEYESCTGGRGRVASAITLDQLIEPALLPPPPISWYLRGITSRTTEMLVNDLIAETARLRGFSSNADGKQDVEEIGGASEIPPGSECGDIKERWRQRRKRGRHGNSLRLTIQML</sequence>